<organism evidence="4 5">
    <name type="scientific">Capsicum annuum</name>
    <name type="common">Capsicum pepper</name>
    <dbReference type="NCBI Taxonomy" id="4072"/>
    <lineage>
        <taxon>Eukaryota</taxon>
        <taxon>Viridiplantae</taxon>
        <taxon>Streptophyta</taxon>
        <taxon>Embryophyta</taxon>
        <taxon>Tracheophyta</taxon>
        <taxon>Spermatophyta</taxon>
        <taxon>Magnoliopsida</taxon>
        <taxon>eudicotyledons</taxon>
        <taxon>Gunneridae</taxon>
        <taxon>Pentapetalae</taxon>
        <taxon>asterids</taxon>
        <taxon>lamiids</taxon>
        <taxon>Solanales</taxon>
        <taxon>Solanaceae</taxon>
        <taxon>Solanoideae</taxon>
        <taxon>Capsiceae</taxon>
        <taxon>Capsicum</taxon>
    </lineage>
</organism>
<dbReference type="Gene3D" id="1.25.70.10">
    <property type="entry name" value="Transcription termination factor 3, mitochondrial"/>
    <property type="match status" value="1"/>
</dbReference>
<keyword evidence="2" id="KW-0805">Transcription regulation</keyword>
<dbReference type="AlphaFoldDB" id="A0A2G2ZFQ2"/>
<evidence type="ECO:0000256" key="3">
    <source>
        <dbReference type="ARBA" id="ARBA00022946"/>
    </source>
</evidence>
<dbReference type="Pfam" id="PF02536">
    <property type="entry name" value="mTERF"/>
    <property type="match status" value="1"/>
</dbReference>
<evidence type="ECO:0000313" key="5">
    <source>
        <dbReference type="Proteomes" id="UP000222542"/>
    </source>
</evidence>
<dbReference type="SMART" id="SM00733">
    <property type="entry name" value="Mterf"/>
    <property type="match status" value="2"/>
</dbReference>
<gene>
    <name evidence="4" type="ORF">T459_13854</name>
</gene>
<keyword evidence="5" id="KW-1185">Reference proteome</keyword>
<comment type="similarity">
    <text evidence="1">Belongs to the mTERF family.</text>
</comment>
<dbReference type="GO" id="GO:0006353">
    <property type="term" value="P:DNA-templated transcription termination"/>
    <property type="evidence" value="ECO:0007669"/>
    <property type="project" value="UniProtKB-KW"/>
</dbReference>
<dbReference type="STRING" id="4072.A0A2G2ZFQ2"/>
<accession>A0A2G2ZFQ2</accession>
<dbReference type="OMA" id="YSAICFR"/>
<proteinExistence type="inferred from homology"/>
<dbReference type="Proteomes" id="UP000222542">
    <property type="component" value="Unassembled WGS sequence"/>
</dbReference>
<dbReference type="InterPro" id="IPR003690">
    <property type="entry name" value="MTERF"/>
</dbReference>
<comment type="caution">
    <text evidence="4">The sequence shown here is derived from an EMBL/GenBank/DDBJ whole genome shotgun (WGS) entry which is preliminary data.</text>
</comment>
<sequence length="113" mass="13332">MEMFRIAPSLFRTSEKKIRLGLEFFLGTVKLTESTLVQHPSLLMFSMEKRVIPRYKVLQLIKSKKLVKKEPSFYSAICFREHVFLEKYVLRFPESAEELLMAYKVHSLDVGEE</sequence>
<dbReference type="GO" id="GO:0003676">
    <property type="term" value="F:nucleic acid binding"/>
    <property type="evidence" value="ECO:0007669"/>
    <property type="project" value="InterPro"/>
</dbReference>
<dbReference type="EMBL" id="AYRZ02000005">
    <property type="protein sequence ID" value="PHT80839.1"/>
    <property type="molecule type" value="Genomic_DNA"/>
</dbReference>
<reference evidence="4 5" key="1">
    <citation type="journal article" date="2014" name="Nat. Genet.">
        <title>Genome sequence of the hot pepper provides insights into the evolution of pungency in Capsicum species.</title>
        <authorList>
            <person name="Kim S."/>
            <person name="Park M."/>
            <person name="Yeom S.I."/>
            <person name="Kim Y.M."/>
            <person name="Lee J.M."/>
            <person name="Lee H.A."/>
            <person name="Seo E."/>
            <person name="Choi J."/>
            <person name="Cheong K."/>
            <person name="Kim K.T."/>
            <person name="Jung K."/>
            <person name="Lee G.W."/>
            <person name="Oh S.K."/>
            <person name="Bae C."/>
            <person name="Kim S.B."/>
            <person name="Lee H.Y."/>
            <person name="Kim S.Y."/>
            <person name="Kim M.S."/>
            <person name="Kang B.C."/>
            <person name="Jo Y.D."/>
            <person name="Yang H.B."/>
            <person name="Jeong H.J."/>
            <person name="Kang W.H."/>
            <person name="Kwon J.K."/>
            <person name="Shin C."/>
            <person name="Lim J.Y."/>
            <person name="Park J.H."/>
            <person name="Huh J.H."/>
            <person name="Kim J.S."/>
            <person name="Kim B.D."/>
            <person name="Cohen O."/>
            <person name="Paran I."/>
            <person name="Suh M.C."/>
            <person name="Lee S.B."/>
            <person name="Kim Y.K."/>
            <person name="Shin Y."/>
            <person name="Noh S.J."/>
            <person name="Park J."/>
            <person name="Seo Y.S."/>
            <person name="Kwon S.Y."/>
            <person name="Kim H.A."/>
            <person name="Park J.M."/>
            <person name="Kim H.J."/>
            <person name="Choi S.B."/>
            <person name="Bosland P.W."/>
            <person name="Reeves G."/>
            <person name="Jo S.H."/>
            <person name="Lee B.W."/>
            <person name="Cho H.T."/>
            <person name="Choi H.S."/>
            <person name="Lee M.S."/>
            <person name="Yu Y."/>
            <person name="Do Choi Y."/>
            <person name="Park B.S."/>
            <person name="van Deynze A."/>
            <person name="Ashrafi H."/>
            <person name="Hill T."/>
            <person name="Kim W.T."/>
            <person name="Pai H.S."/>
            <person name="Ahn H.K."/>
            <person name="Yeam I."/>
            <person name="Giovannoni J.J."/>
            <person name="Rose J.K."/>
            <person name="Sorensen I."/>
            <person name="Lee S.J."/>
            <person name="Kim R.W."/>
            <person name="Choi I.Y."/>
            <person name="Choi B.S."/>
            <person name="Lim J.S."/>
            <person name="Lee Y.H."/>
            <person name="Choi D."/>
        </authorList>
    </citation>
    <scope>NUCLEOTIDE SEQUENCE [LARGE SCALE GENOMIC DNA]</scope>
    <source>
        <strain evidence="5">cv. CM334</strain>
    </source>
</reference>
<keyword evidence="2" id="KW-0806">Transcription termination</keyword>
<dbReference type="InterPro" id="IPR038538">
    <property type="entry name" value="MTERF_sf"/>
</dbReference>
<dbReference type="PANTHER" id="PTHR13068:SF173">
    <property type="entry name" value="EMB|CAB62602.1"/>
    <property type="match status" value="1"/>
</dbReference>
<name>A0A2G2ZFQ2_CAPAN</name>
<dbReference type="Gramene" id="PHT80839">
    <property type="protein sequence ID" value="PHT80839"/>
    <property type="gene ID" value="T459_13854"/>
</dbReference>
<evidence type="ECO:0000256" key="2">
    <source>
        <dbReference type="ARBA" id="ARBA00022472"/>
    </source>
</evidence>
<reference evidence="4 5" key="2">
    <citation type="journal article" date="2017" name="Genome Biol.">
        <title>New reference genome sequences of hot pepper reveal the massive evolution of plant disease-resistance genes by retroduplication.</title>
        <authorList>
            <person name="Kim S."/>
            <person name="Park J."/>
            <person name="Yeom S.I."/>
            <person name="Kim Y.M."/>
            <person name="Seo E."/>
            <person name="Kim K.T."/>
            <person name="Kim M.S."/>
            <person name="Lee J.M."/>
            <person name="Cheong K."/>
            <person name="Shin H.S."/>
            <person name="Kim S.B."/>
            <person name="Han K."/>
            <person name="Lee J."/>
            <person name="Park M."/>
            <person name="Lee H.A."/>
            <person name="Lee H.Y."/>
            <person name="Lee Y."/>
            <person name="Oh S."/>
            <person name="Lee J.H."/>
            <person name="Choi E."/>
            <person name="Choi E."/>
            <person name="Lee S.E."/>
            <person name="Jeon J."/>
            <person name="Kim H."/>
            <person name="Choi G."/>
            <person name="Song H."/>
            <person name="Lee J."/>
            <person name="Lee S.C."/>
            <person name="Kwon J.K."/>
            <person name="Lee H.Y."/>
            <person name="Koo N."/>
            <person name="Hong Y."/>
            <person name="Kim R.W."/>
            <person name="Kang W.H."/>
            <person name="Huh J.H."/>
            <person name="Kang B.C."/>
            <person name="Yang T.J."/>
            <person name="Lee Y.H."/>
            <person name="Bennetzen J.L."/>
            <person name="Choi D."/>
        </authorList>
    </citation>
    <scope>NUCLEOTIDE SEQUENCE [LARGE SCALE GENOMIC DNA]</scope>
    <source>
        <strain evidence="5">cv. CM334</strain>
    </source>
</reference>
<keyword evidence="2" id="KW-0804">Transcription</keyword>
<dbReference type="PANTHER" id="PTHR13068">
    <property type="entry name" value="CGI-12 PROTEIN-RELATED"/>
    <property type="match status" value="1"/>
</dbReference>
<protein>
    <submittedName>
        <fullName evidence="4">Uncharacterized protein</fullName>
    </submittedName>
</protein>
<evidence type="ECO:0000256" key="1">
    <source>
        <dbReference type="ARBA" id="ARBA00007692"/>
    </source>
</evidence>
<keyword evidence="3" id="KW-0809">Transit peptide</keyword>
<evidence type="ECO:0000313" key="4">
    <source>
        <dbReference type="EMBL" id="PHT80839.1"/>
    </source>
</evidence>